<sequence>MSSKKVVRARTVDSRLDSRHEPHAVPEPRSPMILGIDMGASSSKWALFSGDETTASGVYSPLSGHLYTPEARERMAGGLADIRAAVPALPSAVVAGITGLQSDYAPLIVELLARTFELPQTALHVTDDLHLAYAAHFPAGGGTLVYAGTGSMAYHRTAAGEVIRAGGHGFLIDDAGGAFWQGRQGLKAALREADEGQGESLLASRLFGAIGSRLWPDIRAYVYGEGRAALARLAPVVYTAAVEGDAHAQAIQRRAGEELARLGAAVLERSRGRELALCGGSFNPLVAAAFHAQFAGRGVTFVPTAAPLRGALALAPSG</sequence>
<feature type="compositionally biased region" description="Basic and acidic residues" evidence="1">
    <location>
        <begin position="10"/>
        <end position="26"/>
    </location>
</feature>
<dbReference type="Proteomes" id="UP000313988">
    <property type="component" value="Unassembled WGS sequence"/>
</dbReference>
<dbReference type="Pfam" id="PF01869">
    <property type="entry name" value="BcrAD_BadFG"/>
    <property type="match status" value="1"/>
</dbReference>
<accession>A0A5C4YBG7</accession>
<reference evidence="3 4" key="1">
    <citation type="submission" date="2019-06" db="EMBL/GenBank/DDBJ databases">
        <title>Genome sequence of Deinococcus radiopugnans ATCC 19172.</title>
        <authorList>
            <person name="Maclea K.S."/>
            <person name="Maynard C.R."/>
        </authorList>
    </citation>
    <scope>NUCLEOTIDE SEQUENCE [LARGE SCALE GENOMIC DNA]</scope>
    <source>
        <strain evidence="3 4">ATCC 19172</strain>
    </source>
</reference>
<dbReference type="AlphaFoldDB" id="A0A5C4YBG7"/>
<protein>
    <recommendedName>
        <fullName evidence="2">ATPase BadF/BadG/BcrA/BcrD type domain-containing protein</fullName>
    </recommendedName>
</protein>
<dbReference type="InterPro" id="IPR043129">
    <property type="entry name" value="ATPase_NBD"/>
</dbReference>
<name>A0A5C4YBG7_9DEIO</name>
<feature type="domain" description="ATPase BadF/BadG/BcrA/BcrD type" evidence="2">
    <location>
        <begin position="34"/>
        <end position="285"/>
    </location>
</feature>
<dbReference type="OrthoDB" id="63487at2"/>
<dbReference type="PANTHER" id="PTHR43190:SF3">
    <property type="entry name" value="N-ACETYL-D-GLUCOSAMINE KINASE"/>
    <property type="match status" value="1"/>
</dbReference>
<organism evidence="3 4">
    <name type="scientific">Deinococcus radiopugnans ATCC 19172</name>
    <dbReference type="NCBI Taxonomy" id="585398"/>
    <lineage>
        <taxon>Bacteria</taxon>
        <taxon>Thermotogati</taxon>
        <taxon>Deinococcota</taxon>
        <taxon>Deinococci</taxon>
        <taxon>Deinococcales</taxon>
        <taxon>Deinococcaceae</taxon>
        <taxon>Deinococcus</taxon>
    </lineage>
</organism>
<evidence type="ECO:0000313" key="4">
    <source>
        <dbReference type="Proteomes" id="UP000313988"/>
    </source>
</evidence>
<evidence type="ECO:0000259" key="2">
    <source>
        <dbReference type="Pfam" id="PF01869"/>
    </source>
</evidence>
<dbReference type="SUPFAM" id="SSF53067">
    <property type="entry name" value="Actin-like ATPase domain"/>
    <property type="match status" value="2"/>
</dbReference>
<gene>
    <name evidence="3" type="ORF">FHR04_02620</name>
</gene>
<dbReference type="InterPro" id="IPR002731">
    <property type="entry name" value="ATPase_BadF"/>
</dbReference>
<feature type="region of interest" description="Disordered" evidence="1">
    <location>
        <begin position="1"/>
        <end position="32"/>
    </location>
</feature>
<dbReference type="Gene3D" id="3.30.420.40">
    <property type="match status" value="2"/>
</dbReference>
<dbReference type="PANTHER" id="PTHR43190">
    <property type="entry name" value="N-ACETYL-D-GLUCOSAMINE KINASE"/>
    <property type="match status" value="1"/>
</dbReference>
<dbReference type="EMBL" id="VDMO01000002">
    <property type="protein sequence ID" value="TNM72734.1"/>
    <property type="molecule type" value="Genomic_DNA"/>
</dbReference>
<comment type="caution">
    <text evidence="3">The sequence shown here is derived from an EMBL/GenBank/DDBJ whole genome shotgun (WGS) entry which is preliminary data.</text>
</comment>
<evidence type="ECO:0000313" key="3">
    <source>
        <dbReference type="EMBL" id="TNM72734.1"/>
    </source>
</evidence>
<evidence type="ECO:0000256" key="1">
    <source>
        <dbReference type="SAM" id="MobiDB-lite"/>
    </source>
</evidence>
<proteinExistence type="predicted"/>
<dbReference type="InterPro" id="IPR052519">
    <property type="entry name" value="Euk-type_GlcNAc_Kinase"/>
</dbReference>